<dbReference type="EMBL" id="JNVC02000001">
    <property type="protein sequence ID" value="KEZ54057.1"/>
    <property type="molecule type" value="Genomic_DNA"/>
</dbReference>
<sequence length="101" mass="11596">MRPEDDDKKLLFFSDEQDEHRESVYFDALIDLKQDFPEEVEDLEFVETSSDEDYPVDIDTFPSLVVVDDNRVLFQIEGHVGTKEEIINPVVKALSGSSGDR</sequence>
<evidence type="ECO:0000313" key="1">
    <source>
        <dbReference type="EMBL" id="KEZ54057.1"/>
    </source>
</evidence>
<accession>A0A084H395</accession>
<name>A0A084H395_METID</name>
<dbReference type="STRING" id="246786.GS18_0203800"/>
<dbReference type="Proteomes" id="UP000028549">
    <property type="component" value="Unassembled WGS sequence"/>
</dbReference>
<organism evidence="1 2">
    <name type="scientific">Metabacillus indicus</name>
    <name type="common">Bacillus indicus</name>
    <dbReference type="NCBI Taxonomy" id="246786"/>
    <lineage>
        <taxon>Bacteria</taxon>
        <taxon>Bacillati</taxon>
        <taxon>Bacillota</taxon>
        <taxon>Bacilli</taxon>
        <taxon>Bacillales</taxon>
        <taxon>Bacillaceae</taxon>
        <taxon>Metabacillus</taxon>
    </lineage>
</organism>
<proteinExistence type="predicted"/>
<evidence type="ECO:0008006" key="3">
    <source>
        <dbReference type="Google" id="ProtNLM"/>
    </source>
</evidence>
<comment type="caution">
    <text evidence="1">The sequence shown here is derived from an EMBL/GenBank/DDBJ whole genome shotgun (WGS) entry which is preliminary data.</text>
</comment>
<reference evidence="1 2" key="1">
    <citation type="journal article" date="2005" name="Int. J. Syst. Evol. Microbiol.">
        <title>Bacillus cibi sp. nov., isolated from jeotgal, a traditional Korean fermented seafood.</title>
        <authorList>
            <person name="Yoon J.H."/>
            <person name="Lee C.H."/>
            <person name="Oh T.K."/>
        </authorList>
    </citation>
    <scope>NUCLEOTIDE SEQUENCE [LARGE SCALE GENOMIC DNA]</scope>
    <source>
        <strain evidence="1 2">DSM 16189</strain>
    </source>
</reference>
<protein>
    <recommendedName>
        <fullName evidence="3">Small peptidoglycan-associated lipoprotein</fullName>
    </recommendedName>
</protein>
<evidence type="ECO:0000313" key="2">
    <source>
        <dbReference type="Proteomes" id="UP000028549"/>
    </source>
</evidence>
<dbReference type="AlphaFoldDB" id="A0A084H395"/>
<gene>
    <name evidence="1" type="ORF">GS18_0203800</name>
</gene>
<keyword evidence="2" id="KW-1185">Reference proteome</keyword>